<reference evidence="3" key="1">
    <citation type="journal article" date="2014" name="Int. J. Syst. Evol. Microbiol.">
        <title>Complete genome sequence of Corynebacterium casei LMG S-19264T (=DSM 44701T), isolated from a smear-ripened cheese.</title>
        <authorList>
            <consortium name="US DOE Joint Genome Institute (JGI-PGF)"/>
            <person name="Walter F."/>
            <person name="Albersmeier A."/>
            <person name="Kalinowski J."/>
            <person name="Ruckert C."/>
        </authorList>
    </citation>
    <scope>NUCLEOTIDE SEQUENCE</scope>
    <source>
        <strain evidence="3">KCTC 12368</strain>
    </source>
</reference>
<dbReference type="EMBL" id="BMWX01000013">
    <property type="protein sequence ID" value="GGZ42467.1"/>
    <property type="molecule type" value="Genomic_DNA"/>
</dbReference>
<evidence type="ECO:0000313" key="4">
    <source>
        <dbReference type="Proteomes" id="UP000619457"/>
    </source>
</evidence>
<comment type="caution">
    <text evidence="3">The sequence shown here is derived from an EMBL/GenBank/DDBJ whole genome shotgun (WGS) entry which is preliminary data.</text>
</comment>
<organism evidence="3 4">
    <name type="scientific">Echinicola pacifica</name>
    <dbReference type="NCBI Taxonomy" id="346377"/>
    <lineage>
        <taxon>Bacteria</taxon>
        <taxon>Pseudomonadati</taxon>
        <taxon>Bacteroidota</taxon>
        <taxon>Cytophagia</taxon>
        <taxon>Cytophagales</taxon>
        <taxon>Cyclobacteriaceae</taxon>
        <taxon>Echinicola</taxon>
    </lineage>
</organism>
<dbReference type="AlphaFoldDB" id="A0A918QDA3"/>
<evidence type="ECO:0000259" key="2">
    <source>
        <dbReference type="Pfam" id="PF14130"/>
    </source>
</evidence>
<name>A0A918QDA3_9BACT</name>
<evidence type="ECO:0000313" key="3">
    <source>
        <dbReference type="EMBL" id="GGZ42467.1"/>
    </source>
</evidence>
<sequence>MTELKQNIISIRPRENSGSSSSNRFDFQKDWAICKLLELHSKPEDYLLTLEHHDDIIIFDSSSDPTKISFYQVKTNKKNHWTLNELIKQKKGKTALLNSPLGKLFDHIIKFGDNVESLNFITNNKVKGVLADSSKCEDTSGFCVSELRNTELNEIIDALKSEHSLNDLKDFQKITFFKLGELDIDKHSDLAKARIVDFLDKNFSDLSYKIAPLYKSIFDEIKMKTDYEKSVTNFEELKARKSISRSDFDKYIKELESSNSIPNTTLSIENRLNTENVNFQAVQSFKAQSRIYELKKMSYNDKAFKKIEAQIRKTKSELIFAENSSLLDCQKQIITELNTTKLASNSLNKDLIATMVLYIIYE</sequence>
<proteinExistence type="predicted"/>
<dbReference type="Pfam" id="PF14130">
    <property type="entry name" value="Cap4_nuclease"/>
    <property type="match status" value="1"/>
</dbReference>
<accession>A0A918QDA3</accession>
<gene>
    <name evidence="3" type="ORF">GCM10007049_39440</name>
</gene>
<reference evidence="3" key="2">
    <citation type="submission" date="2020-09" db="EMBL/GenBank/DDBJ databases">
        <authorList>
            <person name="Sun Q."/>
            <person name="Kim S."/>
        </authorList>
    </citation>
    <scope>NUCLEOTIDE SEQUENCE</scope>
    <source>
        <strain evidence="3">KCTC 12368</strain>
    </source>
</reference>
<dbReference type="Proteomes" id="UP000619457">
    <property type="component" value="Unassembled WGS sequence"/>
</dbReference>
<protein>
    <recommendedName>
        <fullName evidence="2">CD-NTase associated protein 4-like DNA endonuclease domain-containing protein</fullName>
    </recommendedName>
</protein>
<dbReference type="InterPro" id="IPR025382">
    <property type="entry name" value="Cap4-like_endonuclease_dom"/>
</dbReference>
<dbReference type="GO" id="GO:0004518">
    <property type="term" value="F:nuclease activity"/>
    <property type="evidence" value="ECO:0007669"/>
    <property type="project" value="InterPro"/>
</dbReference>
<feature type="region of interest" description="Disordered" evidence="1">
    <location>
        <begin position="1"/>
        <end position="23"/>
    </location>
</feature>
<keyword evidence="4" id="KW-1185">Reference proteome</keyword>
<dbReference type="RefSeq" id="WP_018475202.1">
    <property type="nucleotide sequence ID" value="NZ_BMWX01000013.1"/>
</dbReference>
<evidence type="ECO:0000256" key="1">
    <source>
        <dbReference type="SAM" id="MobiDB-lite"/>
    </source>
</evidence>
<feature type="domain" description="CD-NTase associated protein 4-like DNA endonuclease" evidence="2">
    <location>
        <begin position="17"/>
        <end position="224"/>
    </location>
</feature>